<protein>
    <recommendedName>
        <fullName evidence="8">TauD/TfdA-like domain-containing protein</fullName>
    </recommendedName>
</protein>
<keyword evidence="4" id="KW-0223">Dioxygenase</keyword>
<dbReference type="SUPFAM" id="SSF51197">
    <property type="entry name" value="Clavaminate synthase-like"/>
    <property type="match status" value="1"/>
</dbReference>
<accession>A0A8K0JBB2</accession>
<evidence type="ECO:0000256" key="3">
    <source>
        <dbReference type="ARBA" id="ARBA00022723"/>
    </source>
</evidence>
<dbReference type="GO" id="GO:0005737">
    <property type="term" value="C:cytoplasm"/>
    <property type="evidence" value="ECO:0007669"/>
    <property type="project" value="TreeGrafter"/>
</dbReference>
<sequence>MTTSGANNYKERLPSTYDEDAETGEKGYPAAKVGISALLAPTWDRSQFFPPLEPFDHHDPGLNAVSGSYTELLPPGSQEKLLTPHAGSEIRGVQLSQLSSAGKDQLARYVAERKDFASKLSIAEAIDFCRYFGPPHIHATSGCPQGYPEVHLAHRAAGDTSAAKFLEMRCTSVAWHSDVSHEAQPPGTSFLYILEKPPVGGDTLFADNVEAYNRLSEAMKQRLHGLQGVHSGEEQIQASLNRGGIKRRDPVTSVHPIVRTHPVTGEKALFLSQQSLRCIKGFKKDESDAILKFLFDHIAFGADFHVRVGWEEGTVVVWDNRLTSHTALIDWRDGQRRHVARIAPLAEKPFETPYVSPA</sequence>
<gene>
    <name evidence="9" type="ORF">E4U42_004466</name>
</gene>
<keyword evidence="5" id="KW-0560">Oxidoreductase</keyword>
<name>A0A8K0JBB2_9HYPO</name>
<evidence type="ECO:0000256" key="5">
    <source>
        <dbReference type="ARBA" id="ARBA00023002"/>
    </source>
</evidence>
<comment type="similarity">
    <text evidence="2">Belongs to the TfdA dioxygenase family.</text>
</comment>
<evidence type="ECO:0000256" key="6">
    <source>
        <dbReference type="ARBA" id="ARBA00023004"/>
    </source>
</evidence>
<dbReference type="Proteomes" id="UP000811619">
    <property type="component" value="Unassembled WGS sequence"/>
</dbReference>
<dbReference type="PANTHER" id="PTHR30468">
    <property type="entry name" value="ALPHA-KETOGLUTARATE-DEPENDENT SULFONATE DIOXYGENASE"/>
    <property type="match status" value="1"/>
</dbReference>
<dbReference type="InterPro" id="IPR003819">
    <property type="entry name" value="TauD/TfdA-like"/>
</dbReference>
<dbReference type="FunFam" id="3.60.130.10:FF:000003">
    <property type="entry name" value="Alpha-ketoglutarate-dependent taurine dioxygenase"/>
    <property type="match status" value="1"/>
</dbReference>
<organism evidence="9 10">
    <name type="scientific">Claviceps africana</name>
    <dbReference type="NCBI Taxonomy" id="83212"/>
    <lineage>
        <taxon>Eukaryota</taxon>
        <taxon>Fungi</taxon>
        <taxon>Dikarya</taxon>
        <taxon>Ascomycota</taxon>
        <taxon>Pezizomycotina</taxon>
        <taxon>Sordariomycetes</taxon>
        <taxon>Hypocreomycetidae</taxon>
        <taxon>Hypocreales</taxon>
        <taxon>Clavicipitaceae</taxon>
        <taxon>Claviceps</taxon>
    </lineage>
</organism>
<dbReference type="PANTHER" id="PTHR30468:SF1">
    <property type="entry name" value="ALPHA-KETOGLUTARATE-DEPENDENT SULFONATE DIOXYGENASE"/>
    <property type="match status" value="1"/>
</dbReference>
<evidence type="ECO:0000313" key="10">
    <source>
        <dbReference type="Proteomes" id="UP000811619"/>
    </source>
</evidence>
<feature type="domain" description="TauD/TfdA-like" evidence="8">
    <location>
        <begin position="82"/>
        <end position="342"/>
    </location>
</feature>
<dbReference type="GO" id="GO:0046872">
    <property type="term" value="F:metal ion binding"/>
    <property type="evidence" value="ECO:0007669"/>
    <property type="project" value="UniProtKB-KW"/>
</dbReference>
<feature type="region of interest" description="Disordered" evidence="7">
    <location>
        <begin position="1"/>
        <end position="24"/>
    </location>
</feature>
<keyword evidence="3" id="KW-0479">Metal-binding</keyword>
<evidence type="ECO:0000259" key="8">
    <source>
        <dbReference type="Pfam" id="PF02668"/>
    </source>
</evidence>
<evidence type="ECO:0000256" key="4">
    <source>
        <dbReference type="ARBA" id="ARBA00022964"/>
    </source>
</evidence>
<dbReference type="GO" id="GO:0016706">
    <property type="term" value="F:2-oxoglutarate-dependent dioxygenase activity"/>
    <property type="evidence" value="ECO:0007669"/>
    <property type="project" value="TreeGrafter"/>
</dbReference>
<dbReference type="AlphaFoldDB" id="A0A8K0JBB2"/>
<reference evidence="9" key="1">
    <citation type="journal article" date="2020" name="bioRxiv">
        <title>Whole genome comparisons of ergot fungi reveals the divergence and evolution of species within the genus Claviceps are the result of varying mechanisms driving genome evolution and host range expansion.</title>
        <authorList>
            <person name="Wyka S.A."/>
            <person name="Mondo S.J."/>
            <person name="Liu M."/>
            <person name="Dettman J."/>
            <person name="Nalam V."/>
            <person name="Broders K.D."/>
        </authorList>
    </citation>
    <scope>NUCLEOTIDE SEQUENCE</scope>
    <source>
        <strain evidence="9">CCC 489</strain>
    </source>
</reference>
<evidence type="ECO:0000313" key="9">
    <source>
        <dbReference type="EMBL" id="KAG5925127.1"/>
    </source>
</evidence>
<evidence type="ECO:0000256" key="1">
    <source>
        <dbReference type="ARBA" id="ARBA00001954"/>
    </source>
</evidence>
<keyword evidence="10" id="KW-1185">Reference proteome</keyword>
<comment type="cofactor">
    <cofactor evidence="1">
        <name>Fe(2+)</name>
        <dbReference type="ChEBI" id="CHEBI:29033"/>
    </cofactor>
</comment>
<dbReference type="OrthoDB" id="10257314at2759"/>
<comment type="caution">
    <text evidence="9">The sequence shown here is derived from an EMBL/GenBank/DDBJ whole genome shotgun (WGS) entry which is preliminary data.</text>
</comment>
<keyword evidence="6" id="KW-0408">Iron</keyword>
<dbReference type="InterPro" id="IPR051323">
    <property type="entry name" value="AtsK-like"/>
</dbReference>
<proteinExistence type="inferred from homology"/>
<dbReference type="Gene3D" id="3.60.130.10">
    <property type="entry name" value="Clavaminate synthase-like"/>
    <property type="match status" value="1"/>
</dbReference>
<evidence type="ECO:0000256" key="7">
    <source>
        <dbReference type="SAM" id="MobiDB-lite"/>
    </source>
</evidence>
<dbReference type="EMBL" id="SRPY01000393">
    <property type="protein sequence ID" value="KAG5925127.1"/>
    <property type="molecule type" value="Genomic_DNA"/>
</dbReference>
<dbReference type="Pfam" id="PF02668">
    <property type="entry name" value="TauD"/>
    <property type="match status" value="1"/>
</dbReference>
<dbReference type="InterPro" id="IPR042098">
    <property type="entry name" value="TauD-like_sf"/>
</dbReference>
<evidence type="ECO:0000256" key="2">
    <source>
        <dbReference type="ARBA" id="ARBA00005896"/>
    </source>
</evidence>